<dbReference type="Gene3D" id="3.40.50.10880">
    <property type="entry name" value="Uncharacterised protein PF01937, DUF89, domain 3"/>
    <property type="match status" value="1"/>
</dbReference>
<name>A0A1B1YEP1_THEST</name>
<dbReference type="InterPro" id="IPR014444">
    <property type="entry name" value="PH1575-like"/>
</dbReference>
<proteinExistence type="predicted"/>
<dbReference type="PIRSF" id="PIRSF006593">
    <property type="entry name" value="UCP006593"/>
    <property type="match status" value="1"/>
</dbReference>
<dbReference type="SUPFAM" id="SSF111321">
    <property type="entry name" value="AF1104-like"/>
    <property type="match status" value="1"/>
</dbReference>
<evidence type="ECO:0000313" key="2">
    <source>
        <dbReference type="EMBL" id="ANW99229.1"/>
    </source>
</evidence>
<dbReference type="Proteomes" id="UP000092971">
    <property type="component" value="Chromosome"/>
</dbReference>
<dbReference type="InterPro" id="IPR002791">
    <property type="entry name" value="ARMT1-like_metal-bd"/>
</dbReference>
<organism evidence="2 3">
    <name type="scientific">Thermoclostridium stercorarium subsp. thermolacticum DSM 2910</name>
    <dbReference type="NCBI Taxonomy" id="1121336"/>
    <lineage>
        <taxon>Bacteria</taxon>
        <taxon>Bacillati</taxon>
        <taxon>Bacillota</taxon>
        <taxon>Clostridia</taxon>
        <taxon>Eubacteriales</taxon>
        <taxon>Oscillospiraceae</taxon>
        <taxon>Thermoclostridium</taxon>
    </lineage>
</organism>
<protein>
    <recommendedName>
        <fullName evidence="1">Damage-control phosphatase ARMT1-like metal-binding domain-containing protein</fullName>
    </recommendedName>
</protein>
<dbReference type="Pfam" id="PF01937">
    <property type="entry name" value="ARMT1-like_dom"/>
    <property type="match status" value="1"/>
</dbReference>
<feature type="domain" description="Damage-control phosphatase ARMT1-like metal-binding" evidence="1">
    <location>
        <begin position="6"/>
        <end position="281"/>
    </location>
</feature>
<dbReference type="AlphaFoldDB" id="A0A1B1YEP1"/>
<evidence type="ECO:0000313" key="3">
    <source>
        <dbReference type="Proteomes" id="UP000092971"/>
    </source>
</evidence>
<accession>A0A1B1YEP1</accession>
<dbReference type="InterPro" id="IPR036075">
    <property type="entry name" value="ARMT-1-like_metal-bd_sf"/>
</dbReference>
<dbReference type="OrthoDB" id="9796465at2"/>
<sequence length="286" mass="32294">MRSYIDCVYCYLKQAVSCMKMAGIEDEKKMHEVIYELMDYVKTFDTEVTPAENSSRVLLKAYELIGIDDPYKEIKKKSNDLALELYNGLKQKIENSDDRLYDALKIAVAGNVIDLGINRSFDIHEALAHSMDTGFSIDHYELFRKKLEEVQEVLLLGDNSGEIVFDKLLVEELTRLGKQVTYVVKGAPILNDATMEDALYVGMDKVARVITNGSKYLGVCLERVSEEFINTLYNANLIISKGQANFESLEQDENVRGKAFFLLKIKCECVADVAGAKLGDVVFFTK</sequence>
<dbReference type="Gene3D" id="1.10.285.20">
    <property type="entry name" value="Uncharacterised protein PF01937, DUF89, domain 2"/>
    <property type="match status" value="1"/>
</dbReference>
<reference evidence="2 3" key="1">
    <citation type="submission" date="2016-02" db="EMBL/GenBank/DDBJ databases">
        <title>Comparison of Clostridium stercorarium subspecies using comparative genomics and transcriptomics.</title>
        <authorList>
            <person name="Schellenberg J."/>
            <person name="Thallinger G."/>
            <person name="Levin D.B."/>
            <person name="Zhang X."/>
            <person name="Alvare G."/>
            <person name="Fristensky B."/>
            <person name="Sparling R."/>
        </authorList>
    </citation>
    <scope>NUCLEOTIDE SEQUENCE [LARGE SCALE GENOMIC DNA]</scope>
    <source>
        <strain evidence="2 3">DSM 2910</strain>
    </source>
</reference>
<dbReference type="EMBL" id="CP014672">
    <property type="protein sequence ID" value="ANW99229.1"/>
    <property type="molecule type" value="Genomic_DNA"/>
</dbReference>
<evidence type="ECO:0000259" key="1">
    <source>
        <dbReference type="Pfam" id="PF01937"/>
    </source>
</evidence>
<gene>
    <name evidence="2" type="ORF">CSTERTH_09420</name>
</gene>